<dbReference type="RefSeq" id="WP_069709609.1">
    <property type="nucleotide sequence ID" value="NZ_CP017077.1"/>
</dbReference>
<evidence type="ECO:0000259" key="6">
    <source>
        <dbReference type="PROSITE" id="PS51296"/>
    </source>
</evidence>
<dbReference type="GO" id="GO:0051213">
    <property type="term" value="F:dioxygenase activity"/>
    <property type="evidence" value="ECO:0007669"/>
    <property type="project" value="UniProtKB-KW"/>
</dbReference>
<dbReference type="Pfam" id="PF19112">
    <property type="entry name" value="VanA_C"/>
    <property type="match status" value="1"/>
</dbReference>
<evidence type="ECO:0000256" key="4">
    <source>
        <dbReference type="ARBA" id="ARBA00023004"/>
    </source>
</evidence>
<dbReference type="KEGG" id="nre:BES08_25050"/>
<name>A0A1D8ADJ5_9SPHN</name>
<evidence type="ECO:0000256" key="1">
    <source>
        <dbReference type="ARBA" id="ARBA00022714"/>
    </source>
</evidence>
<dbReference type="GO" id="GO:0046872">
    <property type="term" value="F:metal ion binding"/>
    <property type="evidence" value="ECO:0007669"/>
    <property type="project" value="UniProtKB-KW"/>
</dbReference>
<evidence type="ECO:0000313" key="7">
    <source>
        <dbReference type="EMBL" id="AOR80196.1"/>
    </source>
</evidence>
<sequence>MNAPAKIAASPITAGQRLNEGLREMWYPVAPSWMLQQAPLGLTRLSQRIVLWRDADGGVKAIDDRCPHRGARLSMGWNLGDRVACWYHGVEVNGEGRIEDIPALAKCVMKGRQLNRAFPAVERAGAIFVWFGEGEPAPLELPEEISGGEWADILCTAHWKCNWRYAVDNVMDPMHGAYLHAQSHSMAEGDKTATMRARDTESGFVFEKTNQTGVNFDWTEVGVTGALWLRLSIPYGKSAGPGGSFGIVGMVVPVDETSCRVFFWRCRKVQGWSRNAWKFLYRARLESLHWDVLEQDRLILEGMDDKAREQEALYAHDGGIVRLRRMLDQLAAAEVASASEPACEHERA</sequence>
<dbReference type="PANTHER" id="PTHR21266">
    <property type="entry name" value="IRON-SULFUR DOMAIN CONTAINING PROTEIN"/>
    <property type="match status" value="1"/>
</dbReference>
<geneLocation type="plasmid" evidence="7 8">
    <name>pSA2</name>
</geneLocation>
<dbReference type="PANTHER" id="PTHR21266:SF60">
    <property type="entry name" value="3-KETOSTEROID-9-ALPHA-MONOOXYGENASE, OXYGENASE COMPONENT"/>
    <property type="match status" value="1"/>
</dbReference>
<keyword evidence="1" id="KW-0001">2Fe-2S</keyword>
<dbReference type="PROSITE" id="PS51296">
    <property type="entry name" value="RIESKE"/>
    <property type="match status" value="1"/>
</dbReference>
<evidence type="ECO:0000256" key="3">
    <source>
        <dbReference type="ARBA" id="ARBA00023002"/>
    </source>
</evidence>
<dbReference type="OrthoDB" id="9800776at2"/>
<keyword evidence="5" id="KW-0411">Iron-sulfur</keyword>
<gene>
    <name evidence="7" type="ORF">BES08_25050</name>
</gene>
<evidence type="ECO:0000313" key="8">
    <source>
        <dbReference type="Proteomes" id="UP000094626"/>
    </source>
</evidence>
<keyword evidence="7" id="KW-0614">Plasmid</keyword>
<keyword evidence="2" id="KW-0479">Metal-binding</keyword>
<dbReference type="Proteomes" id="UP000094626">
    <property type="component" value="Plasmid pSA2"/>
</dbReference>
<organism evidence="7 8">
    <name type="scientific">Novosphingobium resinovorum</name>
    <dbReference type="NCBI Taxonomy" id="158500"/>
    <lineage>
        <taxon>Bacteria</taxon>
        <taxon>Pseudomonadati</taxon>
        <taxon>Pseudomonadota</taxon>
        <taxon>Alphaproteobacteria</taxon>
        <taxon>Sphingomonadales</taxon>
        <taxon>Sphingomonadaceae</taxon>
        <taxon>Novosphingobium</taxon>
    </lineage>
</organism>
<dbReference type="InterPro" id="IPR050584">
    <property type="entry name" value="Cholesterol_7-desaturase"/>
</dbReference>
<dbReference type="Pfam" id="PF00355">
    <property type="entry name" value="Rieske"/>
    <property type="match status" value="1"/>
</dbReference>
<keyword evidence="3" id="KW-0560">Oxidoreductase</keyword>
<keyword evidence="7" id="KW-0223">Dioxygenase</keyword>
<dbReference type="InterPro" id="IPR036922">
    <property type="entry name" value="Rieske_2Fe-2S_sf"/>
</dbReference>
<protein>
    <submittedName>
        <fullName evidence="7">3-phenylpropionate dioxygenase</fullName>
    </submittedName>
</protein>
<accession>A0A1D8ADJ5</accession>
<feature type="domain" description="Rieske" evidence="6">
    <location>
        <begin position="26"/>
        <end position="129"/>
    </location>
</feature>
<dbReference type="InterPro" id="IPR044043">
    <property type="entry name" value="VanA_C_cat"/>
</dbReference>
<dbReference type="AlphaFoldDB" id="A0A1D8ADJ5"/>
<dbReference type="Gene3D" id="3.90.380.10">
    <property type="entry name" value="Naphthalene 1,2-dioxygenase Alpha Subunit, Chain A, domain 1"/>
    <property type="match status" value="1"/>
</dbReference>
<dbReference type="GO" id="GO:0051537">
    <property type="term" value="F:2 iron, 2 sulfur cluster binding"/>
    <property type="evidence" value="ECO:0007669"/>
    <property type="project" value="UniProtKB-KW"/>
</dbReference>
<dbReference type="EMBL" id="CP017077">
    <property type="protein sequence ID" value="AOR80196.1"/>
    <property type="molecule type" value="Genomic_DNA"/>
</dbReference>
<evidence type="ECO:0000256" key="5">
    <source>
        <dbReference type="ARBA" id="ARBA00023014"/>
    </source>
</evidence>
<proteinExistence type="predicted"/>
<dbReference type="CDD" id="cd03469">
    <property type="entry name" value="Rieske_RO_Alpha_N"/>
    <property type="match status" value="1"/>
</dbReference>
<reference evidence="8" key="1">
    <citation type="journal article" date="2017" name="J. Biotechnol.">
        <title>Complete genome sequence of Novosphingobium resinovorum SA1, a versatile xenobiotic-degrading bacterium capable of utilizing sulfanilic acid.</title>
        <authorList>
            <person name="Hegedus B."/>
            <person name="Kos P.B."/>
            <person name="Balint B."/>
            <person name="Maroti G."/>
            <person name="Gan H.M."/>
            <person name="Perei K."/>
            <person name="Rakhely G."/>
        </authorList>
    </citation>
    <scope>NUCLEOTIDE SEQUENCE [LARGE SCALE GENOMIC DNA]</scope>
    <source>
        <strain evidence="8">SA1</strain>
    </source>
</reference>
<evidence type="ECO:0000256" key="2">
    <source>
        <dbReference type="ARBA" id="ARBA00022723"/>
    </source>
</evidence>
<dbReference type="SUPFAM" id="SSF50022">
    <property type="entry name" value="ISP domain"/>
    <property type="match status" value="1"/>
</dbReference>
<dbReference type="SUPFAM" id="SSF55961">
    <property type="entry name" value="Bet v1-like"/>
    <property type="match status" value="1"/>
</dbReference>
<dbReference type="Gene3D" id="2.102.10.10">
    <property type="entry name" value="Rieske [2Fe-2S] iron-sulphur domain"/>
    <property type="match status" value="1"/>
</dbReference>
<keyword evidence="4" id="KW-0408">Iron</keyword>
<keyword evidence="8" id="KW-1185">Reference proteome</keyword>
<dbReference type="InterPro" id="IPR017941">
    <property type="entry name" value="Rieske_2Fe-2S"/>
</dbReference>